<dbReference type="PANTHER" id="PTHR43332">
    <property type="entry name" value="INNER MEMBRANE TRANSPORT PERMEASE YADH-RELATED"/>
    <property type="match status" value="1"/>
</dbReference>
<keyword evidence="8" id="KW-1185">Reference proteome</keyword>
<keyword evidence="5" id="KW-1003">Cell membrane</keyword>
<dbReference type="GO" id="GO:0140359">
    <property type="term" value="F:ABC-type transporter activity"/>
    <property type="evidence" value="ECO:0007669"/>
    <property type="project" value="InterPro"/>
</dbReference>
<dbReference type="AlphaFoldDB" id="A0A6N9TMJ4"/>
<dbReference type="InterPro" id="IPR052522">
    <property type="entry name" value="ABC-2_transport_permease"/>
</dbReference>
<sequence>MRGWFPVFYREMLLFRRRLAKLGFVFSSLFVPFLYLLAFGLGLGRSVRLPGAGGSYLHFLLPGLVAMSSMTNAFNSVAINLNMGRNYFRTFQVLVQVPVRPLDVAAGEMLAGVVRGLFASGLILGAGWILGGPSPVHVPFAAALLLNCVLFAGLGLVVGMATRHLEDTSTFSNFIIMPMAFFGGTFFPVDRMPGWLAPLVRLLPLTHTNILIRKPAMDAEGWCALAVLAAYAAVFTAWGARLVRNYSE</sequence>
<comment type="similarity">
    <text evidence="5">Belongs to the ABC-2 integral membrane protein family.</text>
</comment>
<keyword evidence="4 5" id="KW-0472">Membrane</keyword>
<dbReference type="Pfam" id="PF01061">
    <property type="entry name" value="ABC2_membrane"/>
    <property type="match status" value="1"/>
</dbReference>
<comment type="caution">
    <text evidence="7">The sequence shown here is derived from an EMBL/GenBank/DDBJ whole genome shotgun (WGS) entry which is preliminary data.</text>
</comment>
<dbReference type="EMBL" id="JAAGRR010000012">
    <property type="protein sequence ID" value="NDY41660.1"/>
    <property type="molecule type" value="Genomic_DNA"/>
</dbReference>
<evidence type="ECO:0000256" key="5">
    <source>
        <dbReference type="RuleBase" id="RU361157"/>
    </source>
</evidence>
<feature type="transmembrane region" description="Helical" evidence="5">
    <location>
        <begin position="219"/>
        <end position="240"/>
    </location>
</feature>
<reference evidence="7 8" key="1">
    <citation type="submission" date="2020-02" db="EMBL/GenBank/DDBJ databases">
        <title>Comparative genomics of sulfur disproportionating microorganisms.</title>
        <authorList>
            <person name="Ward L.M."/>
            <person name="Bertran E."/>
            <person name="Johnston D.T."/>
        </authorList>
    </citation>
    <scope>NUCLEOTIDE SEQUENCE [LARGE SCALE GENOMIC DNA]</scope>
    <source>
        <strain evidence="7 8">DSM 100025</strain>
    </source>
</reference>
<dbReference type="InterPro" id="IPR047817">
    <property type="entry name" value="ABC2_TM_bact-type"/>
</dbReference>
<feature type="transmembrane region" description="Helical" evidence="5">
    <location>
        <begin position="136"/>
        <end position="158"/>
    </location>
</feature>
<keyword evidence="3 5" id="KW-1133">Transmembrane helix</keyword>
<evidence type="ECO:0000256" key="3">
    <source>
        <dbReference type="ARBA" id="ARBA00022989"/>
    </source>
</evidence>
<name>A0A6N9TMJ4_DISTH</name>
<dbReference type="RefSeq" id="WP_163297814.1">
    <property type="nucleotide sequence ID" value="NZ_JAAGRR010000012.1"/>
</dbReference>
<feature type="transmembrane region" description="Helical" evidence="5">
    <location>
        <begin position="170"/>
        <end position="189"/>
    </location>
</feature>
<keyword evidence="5" id="KW-0813">Transport</keyword>
<dbReference type="PROSITE" id="PS51012">
    <property type="entry name" value="ABC_TM2"/>
    <property type="match status" value="1"/>
</dbReference>
<comment type="subcellular location">
    <subcellularLocation>
        <location evidence="5">Cell membrane</location>
        <topology evidence="5">Multi-pass membrane protein</topology>
    </subcellularLocation>
    <subcellularLocation>
        <location evidence="1">Membrane</location>
        <topology evidence="1">Multi-pass membrane protein</topology>
    </subcellularLocation>
</comment>
<feature type="transmembrane region" description="Helical" evidence="5">
    <location>
        <begin position="56"/>
        <end position="79"/>
    </location>
</feature>
<dbReference type="InterPro" id="IPR000412">
    <property type="entry name" value="ABC_2_transport"/>
</dbReference>
<protein>
    <recommendedName>
        <fullName evidence="5">Transport permease protein</fullName>
    </recommendedName>
</protein>
<evidence type="ECO:0000259" key="6">
    <source>
        <dbReference type="PROSITE" id="PS51012"/>
    </source>
</evidence>
<feature type="transmembrane region" description="Helical" evidence="5">
    <location>
        <begin position="21"/>
        <end position="44"/>
    </location>
</feature>
<dbReference type="Proteomes" id="UP000469346">
    <property type="component" value="Unassembled WGS sequence"/>
</dbReference>
<evidence type="ECO:0000313" key="7">
    <source>
        <dbReference type="EMBL" id="NDY41660.1"/>
    </source>
</evidence>
<evidence type="ECO:0000313" key="8">
    <source>
        <dbReference type="Proteomes" id="UP000469346"/>
    </source>
</evidence>
<dbReference type="PIRSF" id="PIRSF006648">
    <property type="entry name" value="DrrB"/>
    <property type="match status" value="1"/>
</dbReference>
<dbReference type="GO" id="GO:0043190">
    <property type="term" value="C:ATP-binding cassette (ABC) transporter complex"/>
    <property type="evidence" value="ECO:0007669"/>
    <property type="project" value="InterPro"/>
</dbReference>
<evidence type="ECO:0000256" key="1">
    <source>
        <dbReference type="ARBA" id="ARBA00004141"/>
    </source>
</evidence>
<accession>A0A6N9TMJ4</accession>
<dbReference type="InterPro" id="IPR013525">
    <property type="entry name" value="ABC2_TM"/>
</dbReference>
<dbReference type="PANTHER" id="PTHR43332:SF2">
    <property type="entry name" value="INNER MEMBRANE TRANSPORT PERMEASE YADH"/>
    <property type="match status" value="1"/>
</dbReference>
<keyword evidence="2 5" id="KW-0812">Transmembrane</keyword>
<organism evidence="7 8">
    <name type="scientific">Dissulfurirhabdus thermomarina</name>
    <dbReference type="NCBI Taxonomy" id="1765737"/>
    <lineage>
        <taxon>Bacteria</taxon>
        <taxon>Deltaproteobacteria</taxon>
        <taxon>Dissulfurirhabdaceae</taxon>
        <taxon>Dissulfurirhabdus</taxon>
    </lineage>
</organism>
<dbReference type="PRINTS" id="PR00164">
    <property type="entry name" value="ABC2TRNSPORT"/>
</dbReference>
<feature type="domain" description="ABC transmembrane type-2" evidence="6">
    <location>
        <begin position="23"/>
        <end position="246"/>
    </location>
</feature>
<evidence type="ECO:0000256" key="2">
    <source>
        <dbReference type="ARBA" id="ARBA00022692"/>
    </source>
</evidence>
<proteinExistence type="inferred from homology"/>
<gene>
    <name evidence="7" type="ORF">G3N55_02175</name>
</gene>
<feature type="transmembrane region" description="Helical" evidence="5">
    <location>
        <begin position="110"/>
        <end position="130"/>
    </location>
</feature>
<evidence type="ECO:0000256" key="4">
    <source>
        <dbReference type="ARBA" id="ARBA00023136"/>
    </source>
</evidence>